<dbReference type="Proteomes" id="UP000284202">
    <property type="component" value="Unassembled WGS sequence"/>
</dbReference>
<dbReference type="EMBL" id="QZCG01000004">
    <property type="protein sequence ID" value="RJE86546.1"/>
    <property type="molecule type" value="Genomic_DNA"/>
</dbReference>
<dbReference type="AlphaFoldDB" id="A0A418T048"/>
<gene>
    <name evidence="1" type="ORF">D3P04_07460</name>
</gene>
<evidence type="ECO:0000313" key="2">
    <source>
        <dbReference type="Proteomes" id="UP000284202"/>
    </source>
</evidence>
<keyword evidence="2" id="KW-1185">Reference proteome</keyword>
<dbReference type="Pfam" id="PF13665">
    <property type="entry name" value="Tox-PAAR-like"/>
    <property type="match status" value="1"/>
</dbReference>
<name>A0A418T048_9RHOB</name>
<evidence type="ECO:0000313" key="1">
    <source>
        <dbReference type="EMBL" id="RJE86546.1"/>
    </source>
</evidence>
<dbReference type="OrthoDB" id="8052205at2"/>
<dbReference type="RefSeq" id="WP_119747443.1">
    <property type="nucleotide sequence ID" value="NZ_QZCG01000004.1"/>
</dbReference>
<proteinExistence type="predicted"/>
<comment type="caution">
    <text evidence="1">The sequence shown here is derived from an EMBL/GenBank/DDBJ whole genome shotgun (WGS) entry which is preliminary data.</text>
</comment>
<sequence>MEQSAARHSGKSAVIVCLAPDVCKTPVGSAIVPIPYMIISKLSWSQKTTKTAEFTGMEAFTMASRTDKVTGDEPGTAGGIKSGVNRGWCRPKSNKSTVFIEGRELLQNDNLYEMNCAGPEGVSNTIGKLVYYE</sequence>
<protein>
    <submittedName>
        <fullName evidence="1">DUF4150 domain-containing protein</fullName>
    </submittedName>
</protein>
<reference evidence="2" key="1">
    <citation type="submission" date="2018-09" db="EMBL/GenBank/DDBJ databases">
        <title>Acidovorax cavernicola nov. sp. isolated from Gruta de las Maravillas (Aracena, Spain).</title>
        <authorList>
            <person name="Jurado V."/>
            <person name="Gutierrez-Patricio S."/>
            <person name="Gonzalez-Pimentel J.L."/>
            <person name="Miller A.Z."/>
            <person name="Laiz L."/>
            <person name="Saiz-Jimenez C."/>
        </authorList>
    </citation>
    <scope>NUCLEOTIDE SEQUENCE [LARGE SCALE GENOMIC DNA]</scope>
    <source>
        <strain evidence="2">1011MAR3C25</strain>
    </source>
</reference>
<accession>A0A418T048</accession>
<organism evidence="1 2">
    <name type="scientific">Paracoccus onubensis</name>
    <dbReference type="NCBI Taxonomy" id="1675788"/>
    <lineage>
        <taxon>Bacteria</taxon>
        <taxon>Pseudomonadati</taxon>
        <taxon>Pseudomonadota</taxon>
        <taxon>Alphaproteobacteria</taxon>
        <taxon>Rhodobacterales</taxon>
        <taxon>Paracoccaceae</taxon>
        <taxon>Paracoccus</taxon>
    </lineage>
</organism>